<accession>A0A9X2I289</accession>
<reference evidence="3" key="1">
    <citation type="submission" date="2022-05" db="EMBL/GenBank/DDBJ databases">
        <authorList>
            <person name="Sun H.-N."/>
        </authorList>
    </citation>
    <scope>NUCLEOTIDE SEQUENCE</scope>
    <source>
        <strain evidence="3">HB14</strain>
    </source>
</reference>
<dbReference type="RefSeq" id="WP_253967751.1">
    <property type="nucleotide sequence ID" value="NZ_JAMFTH010000002.1"/>
</dbReference>
<feature type="compositionally biased region" description="Basic and acidic residues" evidence="1">
    <location>
        <begin position="179"/>
        <end position="191"/>
    </location>
</feature>
<protein>
    <submittedName>
        <fullName evidence="3">Uncharacterized protein</fullName>
    </submittedName>
</protein>
<keyword evidence="2" id="KW-1133">Transmembrane helix</keyword>
<evidence type="ECO:0000256" key="1">
    <source>
        <dbReference type="SAM" id="MobiDB-lite"/>
    </source>
</evidence>
<keyword evidence="2" id="KW-0472">Membrane</keyword>
<feature type="region of interest" description="Disordered" evidence="1">
    <location>
        <begin position="168"/>
        <end position="215"/>
    </location>
</feature>
<feature type="compositionally biased region" description="Acidic residues" evidence="1">
    <location>
        <begin position="195"/>
        <end position="214"/>
    </location>
</feature>
<sequence>MTVYQYCTRRPLLCICTLALLCLGLLGAWLTIHFAAEQQDAAATRYGQALADRASSQAVEPSIAQDMISLQVILQSLARQPGVSSATVHDVENNLLVQAGAAQAPADMNSASFAAPITLDTHIAGHLTVNLSLPPVQRTYTSYFWLWALAVLACIAGLWGADYYRERPRKPAKARRPKPRAEPEASTHEEVFAADGDDALPDGEDDEAHDEPDTSAEVSVELRFLNLRALEQQLSKGEYELRLNRFKQQLQGILALYTGHQQSFDEQSLRLSATADTRSNAIFYAVCISELAVSLCQSGESPRLKVAACIDTHDGDAAPELSAYAIWLTPELQDSALSGYINLSDENLVEEIKPPYKALLERQQTQLLALPVTRRS</sequence>
<dbReference type="AlphaFoldDB" id="A0A9X2I289"/>
<evidence type="ECO:0000313" key="3">
    <source>
        <dbReference type="EMBL" id="MCP8899453.1"/>
    </source>
</evidence>
<evidence type="ECO:0000256" key="2">
    <source>
        <dbReference type="SAM" id="Phobius"/>
    </source>
</evidence>
<proteinExistence type="predicted"/>
<dbReference type="Proteomes" id="UP001139319">
    <property type="component" value="Unassembled WGS sequence"/>
</dbReference>
<keyword evidence="2" id="KW-0812">Transmembrane</keyword>
<reference evidence="3" key="2">
    <citation type="submission" date="2023-01" db="EMBL/GenBank/DDBJ databases">
        <title>Gilvimarinus xylanilyticus HB14 isolated from Caulerpa lentillifera aquaculture base in Hainan, China.</title>
        <authorList>
            <person name="Zhang Y.-J."/>
        </authorList>
    </citation>
    <scope>NUCLEOTIDE SEQUENCE</scope>
    <source>
        <strain evidence="3">HB14</strain>
    </source>
</reference>
<feature type="transmembrane region" description="Helical" evidence="2">
    <location>
        <begin position="144"/>
        <end position="164"/>
    </location>
</feature>
<feature type="compositionally biased region" description="Basic residues" evidence="1">
    <location>
        <begin position="168"/>
        <end position="178"/>
    </location>
</feature>
<organism evidence="3 4">
    <name type="scientific">Gilvimarinus xylanilyticus</name>
    <dbReference type="NCBI Taxonomy" id="2944139"/>
    <lineage>
        <taxon>Bacteria</taxon>
        <taxon>Pseudomonadati</taxon>
        <taxon>Pseudomonadota</taxon>
        <taxon>Gammaproteobacteria</taxon>
        <taxon>Cellvibrionales</taxon>
        <taxon>Cellvibrionaceae</taxon>
        <taxon>Gilvimarinus</taxon>
    </lineage>
</organism>
<dbReference type="EMBL" id="JAMFTH010000002">
    <property type="protein sequence ID" value="MCP8899453.1"/>
    <property type="molecule type" value="Genomic_DNA"/>
</dbReference>
<keyword evidence="4" id="KW-1185">Reference proteome</keyword>
<name>A0A9X2I289_9GAMM</name>
<evidence type="ECO:0000313" key="4">
    <source>
        <dbReference type="Proteomes" id="UP001139319"/>
    </source>
</evidence>
<gene>
    <name evidence="3" type="ORF">M6D89_09105</name>
</gene>
<comment type="caution">
    <text evidence="3">The sequence shown here is derived from an EMBL/GenBank/DDBJ whole genome shotgun (WGS) entry which is preliminary data.</text>
</comment>